<dbReference type="HAMAP" id="MF_00394">
    <property type="entry name" value="NAD_Glyc3P_dehydrog"/>
    <property type="match status" value="1"/>
</dbReference>
<dbReference type="SUPFAM" id="SSF51735">
    <property type="entry name" value="NAD(P)-binding Rossmann-fold domains"/>
    <property type="match status" value="1"/>
</dbReference>
<dbReference type="RefSeq" id="WP_149894098.1">
    <property type="nucleotide sequence ID" value="NZ_JBHUFA010000003.1"/>
</dbReference>
<dbReference type="InterPro" id="IPR008927">
    <property type="entry name" value="6-PGluconate_DH-like_C_sf"/>
</dbReference>
<dbReference type="InterPro" id="IPR013328">
    <property type="entry name" value="6PGD_dom2"/>
</dbReference>
<evidence type="ECO:0000259" key="11">
    <source>
        <dbReference type="Pfam" id="PF07479"/>
    </source>
</evidence>
<dbReference type="Proteomes" id="UP001597327">
    <property type="component" value="Unassembled WGS sequence"/>
</dbReference>
<dbReference type="PROSITE" id="PS00957">
    <property type="entry name" value="NAD_G3PDH"/>
    <property type="match status" value="1"/>
</dbReference>
<keyword evidence="6 7" id="KW-1208">Phospholipid metabolism</keyword>
<keyword evidence="7" id="KW-0521">NADP</keyword>
<feature type="binding site" evidence="7">
    <location>
        <position position="266"/>
    </location>
    <ligand>
        <name>NADPH</name>
        <dbReference type="ChEBI" id="CHEBI:57783"/>
    </ligand>
</feature>
<sequence>MTQSPAPAPAPAASFQNIAVIGGGAWGTALALTAARAGRDVTLWARDAGLVAEMRARRQNSRYLPGITFDEDLTVTDHLADCLTADALLLVTPAQTTRDLLRELGRLGEWRGPVVLCAKGIERGTGQMLSDIVREETRGAEAAVLSGPSFADDVARGLPTAVTIAAQTADTARALCEALASPAFRPYASTDVTGAQIGGALKNVLAIACGAVVGRKLGASAQAALTARGFAELTRLAQALGARQETLTGLSGLGDLILTCSSTQSRNFSFGLELGQGRFASDLKAAGGKLAEGAHTARIAVTLGARLGVDLPICQIVSRMVEEDLPIREAVSELMTRPLKSEMTNP</sequence>
<feature type="binding site" evidence="7">
    <location>
        <position position="202"/>
    </location>
    <ligand>
        <name>sn-glycerol 3-phosphate</name>
        <dbReference type="ChEBI" id="CHEBI:57597"/>
    </ligand>
</feature>
<comment type="catalytic activity">
    <reaction evidence="7 9">
        <text>sn-glycerol 3-phosphate + NADP(+) = dihydroxyacetone phosphate + NADPH + H(+)</text>
        <dbReference type="Rhea" id="RHEA:11096"/>
        <dbReference type="ChEBI" id="CHEBI:15378"/>
        <dbReference type="ChEBI" id="CHEBI:57597"/>
        <dbReference type="ChEBI" id="CHEBI:57642"/>
        <dbReference type="ChEBI" id="CHEBI:57783"/>
        <dbReference type="ChEBI" id="CHEBI:58349"/>
        <dbReference type="EC" id="1.1.1.94"/>
    </reaction>
</comment>
<feature type="domain" description="Glycerol-3-phosphate dehydrogenase NAD-dependent N-terminal" evidence="10">
    <location>
        <begin position="17"/>
        <end position="170"/>
    </location>
</feature>
<accession>A0ABW4JWU2</accession>
<evidence type="ECO:0000259" key="10">
    <source>
        <dbReference type="Pfam" id="PF01210"/>
    </source>
</evidence>
<dbReference type="PIRSF" id="PIRSF000114">
    <property type="entry name" value="Glycerol-3-P_dh"/>
    <property type="match status" value="1"/>
</dbReference>
<evidence type="ECO:0000256" key="8">
    <source>
        <dbReference type="RuleBase" id="RU000437"/>
    </source>
</evidence>
<feature type="binding site" evidence="7">
    <location>
        <position position="266"/>
    </location>
    <ligand>
        <name>sn-glycerol 3-phosphate</name>
        <dbReference type="ChEBI" id="CHEBI:57597"/>
    </ligand>
</feature>
<comment type="caution">
    <text evidence="12">The sequence shown here is derived from an EMBL/GenBank/DDBJ whole genome shotgun (WGS) entry which is preliminary data.</text>
</comment>
<evidence type="ECO:0000256" key="5">
    <source>
        <dbReference type="ARBA" id="ARBA00023209"/>
    </source>
</evidence>
<feature type="binding site" evidence="7">
    <location>
        <position position="149"/>
    </location>
    <ligand>
        <name>sn-glycerol 3-phosphate</name>
        <dbReference type="ChEBI" id="CHEBI:57597"/>
    </ligand>
</feature>
<dbReference type="SUPFAM" id="SSF48179">
    <property type="entry name" value="6-phosphogluconate dehydrogenase C-terminal domain-like"/>
    <property type="match status" value="1"/>
</dbReference>
<keyword evidence="7" id="KW-0547">Nucleotide-binding</keyword>
<proteinExistence type="inferred from homology"/>
<dbReference type="Pfam" id="PF07479">
    <property type="entry name" value="NAD_Gly3P_dh_C"/>
    <property type="match status" value="1"/>
</dbReference>
<comment type="similarity">
    <text evidence="1 7 8">Belongs to the NAD-dependent glycerol-3-phosphate dehydrogenase family.</text>
</comment>
<feature type="active site" description="Proton acceptor" evidence="7">
    <location>
        <position position="202"/>
    </location>
</feature>
<evidence type="ECO:0000256" key="4">
    <source>
        <dbReference type="ARBA" id="ARBA00023098"/>
    </source>
</evidence>
<evidence type="ECO:0000313" key="12">
    <source>
        <dbReference type="EMBL" id="MFD1695938.1"/>
    </source>
</evidence>
<evidence type="ECO:0000256" key="9">
    <source>
        <dbReference type="RuleBase" id="RU000439"/>
    </source>
</evidence>
<comment type="caution">
    <text evidence="7">Lacks conserved residue(s) required for the propagation of feature annotation.</text>
</comment>
<feature type="binding site" evidence="7">
    <location>
        <position position="63"/>
    </location>
    <ligand>
        <name>NADPH</name>
        <dbReference type="ChEBI" id="CHEBI:57783"/>
    </ligand>
</feature>
<keyword evidence="2 7" id="KW-0444">Lipid biosynthesis</keyword>
<dbReference type="NCBIfam" id="NF000942">
    <property type="entry name" value="PRK00094.1-4"/>
    <property type="match status" value="1"/>
</dbReference>
<feature type="binding site" evidence="7">
    <location>
        <position position="26"/>
    </location>
    <ligand>
        <name>NADPH</name>
        <dbReference type="ChEBI" id="CHEBI:57783"/>
    </ligand>
</feature>
<dbReference type="EMBL" id="JBHUFA010000003">
    <property type="protein sequence ID" value="MFD1695938.1"/>
    <property type="molecule type" value="Genomic_DNA"/>
</dbReference>
<feature type="binding site" evidence="7">
    <location>
        <position position="255"/>
    </location>
    <ligand>
        <name>sn-glycerol 3-phosphate</name>
        <dbReference type="ChEBI" id="CHEBI:57597"/>
    </ligand>
</feature>
<dbReference type="InterPro" id="IPR006109">
    <property type="entry name" value="G3P_DH_NAD-dep_C"/>
</dbReference>
<evidence type="ECO:0000256" key="1">
    <source>
        <dbReference type="ARBA" id="ARBA00011009"/>
    </source>
</evidence>
<dbReference type="PRINTS" id="PR00077">
    <property type="entry name" value="GPDHDRGNASE"/>
</dbReference>
<protein>
    <recommendedName>
        <fullName evidence="7">Glycerol-3-phosphate dehydrogenase [NAD(P)+]</fullName>
        <ecNumber evidence="7">1.1.1.94</ecNumber>
    </recommendedName>
    <alternativeName>
        <fullName evidence="7">NAD(P)(+)-dependent glycerol-3-phosphate dehydrogenase</fullName>
    </alternativeName>
    <alternativeName>
        <fullName evidence="7">NAD(P)H-dependent dihydroxyacetone-phosphate reductase</fullName>
    </alternativeName>
</protein>
<keyword evidence="7" id="KW-0963">Cytoplasm</keyword>
<evidence type="ECO:0000256" key="6">
    <source>
        <dbReference type="ARBA" id="ARBA00023264"/>
    </source>
</evidence>
<dbReference type="NCBIfam" id="NF000940">
    <property type="entry name" value="PRK00094.1-2"/>
    <property type="match status" value="1"/>
</dbReference>
<dbReference type="PANTHER" id="PTHR11728">
    <property type="entry name" value="GLYCEROL-3-PHOSPHATE DEHYDROGENASE"/>
    <property type="match status" value="1"/>
</dbReference>
<dbReference type="InterPro" id="IPR011128">
    <property type="entry name" value="G3P_DH_NAD-dep_N"/>
</dbReference>
<dbReference type="EC" id="1.1.1.94" evidence="7"/>
<feature type="binding site" evidence="7">
    <location>
        <position position="151"/>
    </location>
    <ligand>
        <name>NADPH</name>
        <dbReference type="ChEBI" id="CHEBI:57783"/>
    </ligand>
</feature>
<feature type="binding site" evidence="7">
    <location>
        <position position="292"/>
    </location>
    <ligand>
        <name>NADPH</name>
        <dbReference type="ChEBI" id="CHEBI:57783"/>
    </ligand>
</feature>
<organism evidence="12 13">
    <name type="scientific">Roseibium aestuarii</name>
    <dbReference type="NCBI Taxonomy" id="2600299"/>
    <lineage>
        <taxon>Bacteria</taxon>
        <taxon>Pseudomonadati</taxon>
        <taxon>Pseudomonadota</taxon>
        <taxon>Alphaproteobacteria</taxon>
        <taxon>Hyphomicrobiales</taxon>
        <taxon>Stappiaceae</taxon>
        <taxon>Roseibium</taxon>
    </lineage>
</organism>
<gene>
    <name evidence="7" type="primary">gpsA</name>
    <name evidence="12" type="ORF">ACFSC7_10465</name>
</gene>
<keyword evidence="3 7" id="KW-0560">Oxidoreductase</keyword>
<evidence type="ECO:0000256" key="2">
    <source>
        <dbReference type="ARBA" id="ARBA00022516"/>
    </source>
</evidence>
<dbReference type="GO" id="GO:0047952">
    <property type="term" value="F:glycerol-3-phosphate dehydrogenase [NAD(P)+] activity"/>
    <property type="evidence" value="ECO:0007669"/>
    <property type="project" value="UniProtKB-EC"/>
</dbReference>
<feature type="binding site" evidence="7">
    <location>
        <position position="119"/>
    </location>
    <ligand>
        <name>sn-glycerol 3-phosphate</name>
        <dbReference type="ChEBI" id="CHEBI:57597"/>
    </ligand>
</feature>
<dbReference type="Gene3D" id="1.10.1040.10">
    <property type="entry name" value="N-(1-d-carboxylethyl)-l-norvaline Dehydrogenase, domain 2"/>
    <property type="match status" value="1"/>
</dbReference>
<feature type="domain" description="Glycerol-3-phosphate dehydrogenase NAD-dependent C-terminal" evidence="11">
    <location>
        <begin position="191"/>
        <end position="331"/>
    </location>
</feature>
<dbReference type="Gene3D" id="3.40.50.720">
    <property type="entry name" value="NAD(P)-binding Rossmann-like Domain"/>
    <property type="match status" value="1"/>
</dbReference>
<feature type="binding site" evidence="7">
    <location>
        <position position="46"/>
    </location>
    <ligand>
        <name>NADPH</name>
        <dbReference type="ChEBI" id="CHEBI:57783"/>
    </ligand>
</feature>
<dbReference type="InterPro" id="IPR036291">
    <property type="entry name" value="NAD(P)-bd_dom_sf"/>
</dbReference>
<evidence type="ECO:0000313" key="13">
    <source>
        <dbReference type="Proteomes" id="UP001597327"/>
    </source>
</evidence>
<feature type="binding site" evidence="7">
    <location>
        <position position="119"/>
    </location>
    <ligand>
        <name>NADPH</name>
        <dbReference type="ChEBI" id="CHEBI:57783"/>
    </ligand>
</feature>
<dbReference type="InterPro" id="IPR006168">
    <property type="entry name" value="G3P_DH_NAD-dep"/>
</dbReference>
<evidence type="ECO:0000256" key="3">
    <source>
        <dbReference type="ARBA" id="ARBA00023002"/>
    </source>
</evidence>
<comment type="function">
    <text evidence="7">Catalyzes the reduction of the glycolytic intermediate dihydroxyacetone phosphate (DHAP) to sn-glycerol 3-phosphate (G3P), the key precursor for phospholipid synthesis.</text>
</comment>
<feature type="binding site" evidence="7">
    <location>
        <position position="290"/>
    </location>
    <ligand>
        <name>NADPH</name>
        <dbReference type="ChEBI" id="CHEBI:57783"/>
    </ligand>
</feature>
<reference evidence="13" key="1">
    <citation type="journal article" date="2019" name="Int. J. Syst. Evol. Microbiol.">
        <title>The Global Catalogue of Microorganisms (GCM) 10K type strain sequencing project: providing services to taxonomists for standard genome sequencing and annotation.</title>
        <authorList>
            <consortium name="The Broad Institute Genomics Platform"/>
            <consortium name="The Broad Institute Genome Sequencing Center for Infectious Disease"/>
            <person name="Wu L."/>
            <person name="Ma J."/>
        </authorList>
    </citation>
    <scope>NUCLEOTIDE SEQUENCE [LARGE SCALE GENOMIC DNA]</scope>
    <source>
        <strain evidence="13">JCM 3369</strain>
    </source>
</reference>
<comment type="catalytic activity">
    <reaction evidence="7">
        <text>sn-glycerol 3-phosphate + NAD(+) = dihydroxyacetone phosphate + NADH + H(+)</text>
        <dbReference type="Rhea" id="RHEA:11092"/>
        <dbReference type="ChEBI" id="CHEBI:15378"/>
        <dbReference type="ChEBI" id="CHEBI:57540"/>
        <dbReference type="ChEBI" id="CHEBI:57597"/>
        <dbReference type="ChEBI" id="CHEBI:57642"/>
        <dbReference type="ChEBI" id="CHEBI:57945"/>
        <dbReference type="EC" id="1.1.1.94"/>
    </reaction>
</comment>
<feature type="binding site" evidence="7">
    <location>
        <position position="267"/>
    </location>
    <ligand>
        <name>sn-glycerol 3-phosphate</name>
        <dbReference type="ChEBI" id="CHEBI:57597"/>
    </ligand>
</feature>
<keyword evidence="7 8" id="KW-0520">NAD</keyword>
<dbReference type="PANTHER" id="PTHR11728:SF1">
    <property type="entry name" value="GLYCEROL-3-PHOSPHATE DEHYDROGENASE [NAD(+)] 2, CHLOROPLASTIC"/>
    <property type="match status" value="1"/>
</dbReference>
<feature type="binding site" evidence="7">
    <location>
        <position position="147"/>
    </location>
    <ligand>
        <name>sn-glycerol 3-phosphate</name>
        <dbReference type="ChEBI" id="CHEBI:57597"/>
    </ligand>
</feature>
<name>A0ABW4JWU2_9HYPH</name>
<keyword evidence="4 7" id="KW-0443">Lipid metabolism</keyword>
<dbReference type="Pfam" id="PF01210">
    <property type="entry name" value="NAD_Gly3P_dh_N"/>
    <property type="match status" value="1"/>
</dbReference>
<feature type="binding site" evidence="7">
    <location>
        <position position="265"/>
    </location>
    <ligand>
        <name>sn-glycerol 3-phosphate</name>
        <dbReference type="ChEBI" id="CHEBI:57597"/>
    </ligand>
</feature>
<comment type="pathway">
    <text evidence="7">Membrane lipid metabolism; glycerophospholipid metabolism.</text>
</comment>
<comment type="subcellular location">
    <subcellularLocation>
        <location evidence="7">Cytoplasm</location>
    </subcellularLocation>
</comment>
<keyword evidence="5 7" id="KW-0594">Phospholipid biosynthesis</keyword>
<evidence type="ECO:0000256" key="7">
    <source>
        <dbReference type="HAMAP-Rule" id="MF_00394"/>
    </source>
</evidence>
<keyword evidence="13" id="KW-1185">Reference proteome</keyword>